<evidence type="ECO:0000313" key="21">
    <source>
        <dbReference type="EMBL" id="CAH2233546.1"/>
    </source>
</evidence>
<dbReference type="GO" id="GO:0033627">
    <property type="term" value="P:cell adhesion mediated by integrin"/>
    <property type="evidence" value="ECO:0007669"/>
    <property type="project" value="TreeGrafter"/>
</dbReference>
<evidence type="ECO:0000256" key="6">
    <source>
        <dbReference type="ARBA" id="ARBA00022737"/>
    </source>
</evidence>
<evidence type="ECO:0000256" key="15">
    <source>
        <dbReference type="ARBA" id="ARBA00035630"/>
    </source>
</evidence>
<evidence type="ECO:0000256" key="1">
    <source>
        <dbReference type="ARBA" id="ARBA00007449"/>
    </source>
</evidence>
<evidence type="ECO:0000313" key="22">
    <source>
        <dbReference type="Proteomes" id="UP000838756"/>
    </source>
</evidence>
<dbReference type="InterPro" id="IPR015812">
    <property type="entry name" value="Integrin_bsu"/>
</dbReference>
<protein>
    <recommendedName>
        <fullName evidence="16">Integrin beta</fullName>
    </recommendedName>
</protein>
<comment type="subcellular location">
    <subcellularLocation>
        <location evidence="16">Cell membrane</location>
        <topology evidence="16">Single-pass type I membrane protein</topology>
    </subcellularLocation>
    <subcellularLocation>
        <location evidence="15">Membrane raft</location>
        <topology evidence="15">Single-pass type I membrane protein</topology>
    </subcellularLocation>
</comment>
<keyword evidence="12" id="KW-1015">Disulfide bond</keyword>
<keyword evidence="7 16" id="KW-0130">Cell adhesion</keyword>
<sequence length="605" mass="67898">MKYIILSITIYSTIFICKSVFASNSYECNYYNSCEECIKGSSKCVWCAEIHFNGTRCRSEKENLEEWCVDNKINPKSNKRPSENPLPFNSKTDEVVQIKPQKITIDLRPGDSIDFDFSIKLAKDYRVDLYFLVHATNFMREEKQRIIDDCLTIIEEVKQKKQYVYFGTGVFIDKDPFNSPACNLEKTLKECQIHIDEEKKFTTKVTLLKNIEADNVDIGILFAKGIKEKLNLNINIIKTCNCSVTKKATQCSSKGTLRCGKCECNEDRTGKKCECDKKSPGMNPNDNSTCISPASSDGGIICSGHGACVCGECICINKDYTGSYCQCHKNMCPQYNDMACSDHGKCICGECICDPDFTGKDCRFSMAKNNCMDGETECNGRGECIYNNCECKDPSAWDARRNGDLCQLKYSEKSGHSHQCQLLEPIVQCYLNQGGCEPNTEINISGVINLPGNNSANDMANNTANYSENSTVIYMSNATANNSADAWFDCPNIKTGLGCYTAFLYRYNEDSYGMKIIVQTNANCAETYYKFGGICAVLLIASGVIGLVAWKYITTIRDKREYERFVNEAGIIGSTCENPLYAPTTTTYSNPNFRKRSNRRKFSLN</sequence>
<gene>
    <name evidence="21" type="primary">jg13180</name>
    <name evidence="21" type="ORF">PAEG_LOCUS11498</name>
</gene>
<dbReference type="InterPro" id="IPR015439">
    <property type="entry name" value="Integrin_b-2_sf"/>
</dbReference>
<evidence type="ECO:0000256" key="11">
    <source>
        <dbReference type="ARBA" id="ARBA00023136"/>
    </source>
</evidence>
<dbReference type="SUPFAM" id="SSF103575">
    <property type="entry name" value="Plexin repeat"/>
    <property type="match status" value="1"/>
</dbReference>
<dbReference type="GO" id="GO:0098609">
    <property type="term" value="P:cell-cell adhesion"/>
    <property type="evidence" value="ECO:0007669"/>
    <property type="project" value="TreeGrafter"/>
</dbReference>
<keyword evidence="9 17" id="KW-1133">Transmembrane helix</keyword>
<keyword evidence="11 17" id="KW-0472">Membrane</keyword>
<proteinExistence type="inferred from homology"/>
<dbReference type="AlphaFoldDB" id="A0A8S4REB1"/>
<keyword evidence="13" id="KW-0325">Glycoprotein</keyword>
<evidence type="ECO:0000256" key="18">
    <source>
        <dbReference type="SAM" id="SignalP"/>
    </source>
</evidence>
<dbReference type="Gene3D" id="6.20.50.10">
    <property type="match status" value="1"/>
</dbReference>
<evidence type="ECO:0000256" key="10">
    <source>
        <dbReference type="ARBA" id="ARBA00023037"/>
    </source>
</evidence>
<dbReference type="Pfam" id="PF08725">
    <property type="entry name" value="Integrin_b_cyt"/>
    <property type="match status" value="1"/>
</dbReference>
<feature type="transmembrane region" description="Helical" evidence="17">
    <location>
        <begin position="528"/>
        <end position="550"/>
    </location>
</feature>
<name>A0A8S4REB1_9NEOP</name>
<dbReference type="SMART" id="SM01241">
    <property type="entry name" value="Integrin_b_cyt"/>
    <property type="match status" value="1"/>
</dbReference>
<comment type="similarity">
    <text evidence="1 16">Belongs to the integrin beta chain family.</text>
</comment>
<dbReference type="SMART" id="SM00187">
    <property type="entry name" value="INB"/>
    <property type="match status" value="1"/>
</dbReference>
<dbReference type="GO" id="GO:0005178">
    <property type="term" value="F:integrin binding"/>
    <property type="evidence" value="ECO:0007669"/>
    <property type="project" value="TreeGrafter"/>
</dbReference>
<dbReference type="GO" id="GO:0005925">
    <property type="term" value="C:focal adhesion"/>
    <property type="evidence" value="ECO:0007669"/>
    <property type="project" value="TreeGrafter"/>
</dbReference>
<keyword evidence="6" id="KW-0677">Repeat</keyword>
<dbReference type="OrthoDB" id="410592at2759"/>
<keyword evidence="5 18" id="KW-0732">Signal</keyword>
<feature type="chain" id="PRO_5035811977" description="Integrin beta" evidence="18">
    <location>
        <begin position="23"/>
        <end position="605"/>
    </location>
</feature>
<organism evidence="21 22">
    <name type="scientific">Pararge aegeria aegeria</name>
    <dbReference type="NCBI Taxonomy" id="348720"/>
    <lineage>
        <taxon>Eukaryota</taxon>
        <taxon>Metazoa</taxon>
        <taxon>Ecdysozoa</taxon>
        <taxon>Arthropoda</taxon>
        <taxon>Hexapoda</taxon>
        <taxon>Insecta</taxon>
        <taxon>Pterygota</taxon>
        <taxon>Neoptera</taxon>
        <taxon>Endopterygota</taxon>
        <taxon>Lepidoptera</taxon>
        <taxon>Glossata</taxon>
        <taxon>Ditrysia</taxon>
        <taxon>Papilionoidea</taxon>
        <taxon>Nymphalidae</taxon>
        <taxon>Satyrinae</taxon>
        <taxon>Satyrini</taxon>
        <taxon>Parargina</taxon>
        <taxon>Pararge</taxon>
    </lineage>
</organism>
<keyword evidence="14" id="KW-0873">Pyrrolidone carboxylic acid</keyword>
<dbReference type="Gene3D" id="1.20.5.100">
    <property type="entry name" value="Cytochrome c1, transmembrane anchor, C-terminal"/>
    <property type="match status" value="1"/>
</dbReference>
<dbReference type="Pfam" id="PF00362">
    <property type="entry name" value="Integrin_beta"/>
    <property type="match status" value="1"/>
</dbReference>
<keyword evidence="4 16" id="KW-0812">Transmembrane</keyword>
<dbReference type="FunFam" id="2.10.25.10:FF:000036">
    <property type="entry name" value="Integrin beta"/>
    <property type="match status" value="1"/>
</dbReference>
<dbReference type="SUPFAM" id="SSF57196">
    <property type="entry name" value="EGF/Laminin"/>
    <property type="match status" value="2"/>
</dbReference>
<evidence type="ECO:0000256" key="9">
    <source>
        <dbReference type="ARBA" id="ARBA00022989"/>
    </source>
</evidence>
<dbReference type="PANTHER" id="PTHR10082:SF60">
    <property type="entry name" value="INTEGRIN BETA-PS"/>
    <property type="match status" value="1"/>
</dbReference>
<feature type="domain" description="Integrin beta subunit cytoplasmic" evidence="20">
    <location>
        <begin position="551"/>
        <end position="596"/>
    </location>
</feature>
<evidence type="ECO:0000256" key="5">
    <source>
        <dbReference type="ARBA" id="ARBA00022729"/>
    </source>
</evidence>
<dbReference type="InterPro" id="IPR014836">
    <property type="entry name" value="Integrin_bsu_cyt_dom"/>
</dbReference>
<dbReference type="GO" id="GO:0045121">
    <property type="term" value="C:membrane raft"/>
    <property type="evidence" value="ECO:0007669"/>
    <property type="project" value="UniProtKB-SubCell"/>
</dbReference>
<dbReference type="GO" id="GO:0007229">
    <property type="term" value="P:integrin-mediated signaling pathway"/>
    <property type="evidence" value="ECO:0007669"/>
    <property type="project" value="UniProtKB-KW"/>
</dbReference>
<dbReference type="GO" id="GO:0009986">
    <property type="term" value="C:cell surface"/>
    <property type="evidence" value="ECO:0007669"/>
    <property type="project" value="TreeGrafter"/>
</dbReference>
<dbReference type="InterPro" id="IPR013111">
    <property type="entry name" value="EGF_extracell"/>
</dbReference>
<dbReference type="InterPro" id="IPR036465">
    <property type="entry name" value="vWFA_dom_sf"/>
</dbReference>
<accession>A0A8S4REB1</accession>
<dbReference type="InterPro" id="IPR002369">
    <property type="entry name" value="Integrin_bsu_VWA"/>
</dbReference>
<dbReference type="GO" id="GO:0016477">
    <property type="term" value="P:cell migration"/>
    <property type="evidence" value="ECO:0007669"/>
    <property type="project" value="TreeGrafter"/>
</dbReference>
<dbReference type="EMBL" id="CAKXAJ010024979">
    <property type="protein sequence ID" value="CAH2233546.1"/>
    <property type="molecule type" value="Genomic_DNA"/>
</dbReference>
<keyword evidence="2" id="KW-0245">EGF-like domain</keyword>
<evidence type="ECO:0000256" key="7">
    <source>
        <dbReference type="ARBA" id="ARBA00022889"/>
    </source>
</evidence>
<keyword evidence="10 16" id="KW-0401">Integrin</keyword>
<keyword evidence="22" id="KW-1185">Reference proteome</keyword>
<dbReference type="Gene3D" id="2.10.25.10">
    <property type="entry name" value="Laminin"/>
    <property type="match status" value="3"/>
</dbReference>
<evidence type="ECO:0000256" key="17">
    <source>
        <dbReference type="SAM" id="Phobius"/>
    </source>
</evidence>
<dbReference type="GO" id="GO:0008305">
    <property type="term" value="C:integrin complex"/>
    <property type="evidence" value="ECO:0007669"/>
    <property type="project" value="TreeGrafter"/>
</dbReference>
<evidence type="ECO:0000256" key="2">
    <source>
        <dbReference type="ARBA" id="ARBA00022536"/>
    </source>
</evidence>
<dbReference type="Gene3D" id="3.30.1680.10">
    <property type="entry name" value="ligand-binding face of the semaphorins, domain 2"/>
    <property type="match status" value="1"/>
</dbReference>
<feature type="domain" description="Integrin beta subunit VWA" evidence="19">
    <location>
        <begin position="33"/>
        <end position="310"/>
    </location>
</feature>
<keyword evidence="8" id="KW-0581">Phagocytosis</keyword>
<dbReference type="PROSITE" id="PS00243">
    <property type="entry name" value="I_EGF_1"/>
    <property type="match status" value="1"/>
</dbReference>
<dbReference type="InterPro" id="IPR033760">
    <property type="entry name" value="Integrin_beta_N"/>
</dbReference>
<dbReference type="GO" id="GO:0006909">
    <property type="term" value="P:phagocytosis"/>
    <property type="evidence" value="ECO:0007669"/>
    <property type="project" value="UniProtKB-KW"/>
</dbReference>
<evidence type="ECO:0000256" key="8">
    <source>
        <dbReference type="ARBA" id="ARBA00022907"/>
    </source>
</evidence>
<comment type="caution">
    <text evidence="21">The sequence shown here is derived from an EMBL/GenBank/DDBJ whole genome shotgun (WGS) entry which is preliminary data.</text>
</comment>
<evidence type="ECO:0000259" key="20">
    <source>
        <dbReference type="SMART" id="SM01241"/>
    </source>
</evidence>
<dbReference type="Proteomes" id="UP000838756">
    <property type="component" value="Unassembled WGS sequence"/>
</dbReference>
<dbReference type="Pfam" id="PF07974">
    <property type="entry name" value="EGF_2"/>
    <property type="match status" value="1"/>
</dbReference>
<evidence type="ECO:0000256" key="13">
    <source>
        <dbReference type="ARBA" id="ARBA00023180"/>
    </source>
</evidence>
<dbReference type="Gene3D" id="3.40.50.410">
    <property type="entry name" value="von Willebrand factor, type A domain"/>
    <property type="match status" value="1"/>
</dbReference>
<evidence type="ECO:0000256" key="14">
    <source>
        <dbReference type="ARBA" id="ARBA00023283"/>
    </source>
</evidence>
<dbReference type="InterPro" id="IPR057243">
    <property type="entry name" value="Integrin_I-EGF_CS"/>
</dbReference>
<dbReference type="PANTHER" id="PTHR10082">
    <property type="entry name" value="INTEGRIN BETA SUBUNIT"/>
    <property type="match status" value="1"/>
</dbReference>
<keyword evidence="3" id="KW-0597">Phosphoprotein</keyword>
<feature type="signal peptide" evidence="18">
    <location>
        <begin position="1"/>
        <end position="22"/>
    </location>
</feature>
<dbReference type="GO" id="GO:0007160">
    <property type="term" value="P:cell-matrix adhesion"/>
    <property type="evidence" value="ECO:0007669"/>
    <property type="project" value="TreeGrafter"/>
</dbReference>
<evidence type="ECO:0000256" key="3">
    <source>
        <dbReference type="ARBA" id="ARBA00022553"/>
    </source>
</evidence>
<evidence type="ECO:0000256" key="16">
    <source>
        <dbReference type="RuleBase" id="RU000633"/>
    </source>
</evidence>
<dbReference type="Pfam" id="PF17205">
    <property type="entry name" value="PSI_integrin"/>
    <property type="match status" value="1"/>
</dbReference>
<evidence type="ECO:0000256" key="4">
    <source>
        <dbReference type="ARBA" id="ARBA00022692"/>
    </source>
</evidence>
<reference evidence="21" key="1">
    <citation type="submission" date="2022-03" db="EMBL/GenBank/DDBJ databases">
        <authorList>
            <person name="Lindestad O."/>
        </authorList>
    </citation>
    <scope>NUCLEOTIDE SEQUENCE</scope>
</reference>
<evidence type="ECO:0000259" key="19">
    <source>
        <dbReference type="SMART" id="SM00187"/>
    </source>
</evidence>
<evidence type="ECO:0000256" key="12">
    <source>
        <dbReference type="ARBA" id="ARBA00023157"/>
    </source>
</evidence>
<dbReference type="PRINTS" id="PR01186">
    <property type="entry name" value="INTEGRINB"/>
</dbReference>